<reference evidence="2 3" key="1">
    <citation type="journal article" date="2015" name="Sci. Rep.">
        <title>Unraveling adaptation of Pontibacter korlensis to radiation and infertility in desert through complete genome and comparative transcriptomic analysis.</title>
        <authorList>
            <person name="Dai J."/>
            <person name="Dai W."/>
            <person name="Qiu C."/>
            <person name="Yang Z."/>
            <person name="Zhang Y."/>
            <person name="Zhou M."/>
            <person name="Zhang L."/>
            <person name="Fang C."/>
            <person name="Gao Q."/>
            <person name="Yang Q."/>
            <person name="Li X."/>
            <person name="Wang Z."/>
            <person name="Wang Z."/>
            <person name="Jia Z."/>
            <person name="Chen X."/>
        </authorList>
    </citation>
    <scope>NUCLEOTIDE SEQUENCE [LARGE SCALE GENOMIC DNA]</scope>
    <source>
        <strain evidence="2 3">X14-1T</strain>
    </source>
</reference>
<dbReference type="AlphaFoldDB" id="A0A0E3ZJJ7"/>
<dbReference type="EMBL" id="CP009621">
    <property type="protein sequence ID" value="AKD05703.1"/>
    <property type="molecule type" value="Genomic_DNA"/>
</dbReference>
<dbReference type="HOGENOM" id="CLU_2635059_0_0_10"/>
<protein>
    <recommendedName>
        <fullName evidence="4">Cardiolipin synthase N-terminal domain-containing protein</fullName>
    </recommendedName>
</protein>
<keyword evidence="3" id="KW-1185">Reference proteome</keyword>
<gene>
    <name evidence="2" type="ORF">PKOR_13100</name>
</gene>
<keyword evidence="1" id="KW-0472">Membrane</keyword>
<accession>A0A0E3ZJJ7</accession>
<dbReference type="KEGG" id="pko:PKOR_13100"/>
<dbReference type="Proteomes" id="UP000033109">
    <property type="component" value="Chromosome"/>
</dbReference>
<name>A0A0E3ZJJ7_9BACT</name>
<dbReference type="RefSeq" id="WP_046314461.1">
    <property type="nucleotide sequence ID" value="NZ_CBCSCY010000003.1"/>
</dbReference>
<feature type="transmembrane region" description="Helical" evidence="1">
    <location>
        <begin position="12"/>
        <end position="33"/>
    </location>
</feature>
<sequence length="77" mass="8621">MEPTTIDITNILFLTMIGLYLVLLGLILTYVYYDAELRGLNGWVIAGLAFFSGTILGTIVWLVLRPKLKPQPIPIRS</sequence>
<evidence type="ECO:0000256" key="1">
    <source>
        <dbReference type="SAM" id="Phobius"/>
    </source>
</evidence>
<proteinExistence type="predicted"/>
<evidence type="ECO:0000313" key="3">
    <source>
        <dbReference type="Proteomes" id="UP000033109"/>
    </source>
</evidence>
<keyword evidence="1" id="KW-0812">Transmembrane</keyword>
<evidence type="ECO:0000313" key="2">
    <source>
        <dbReference type="EMBL" id="AKD05703.1"/>
    </source>
</evidence>
<evidence type="ECO:0008006" key="4">
    <source>
        <dbReference type="Google" id="ProtNLM"/>
    </source>
</evidence>
<organism evidence="2 3">
    <name type="scientific">Pontibacter korlensis</name>
    <dbReference type="NCBI Taxonomy" id="400092"/>
    <lineage>
        <taxon>Bacteria</taxon>
        <taxon>Pseudomonadati</taxon>
        <taxon>Bacteroidota</taxon>
        <taxon>Cytophagia</taxon>
        <taxon>Cytophagales</taxon>
        <taxon>Hymenobacteraceae</taxon>
        <taxon>Pontibacter</taxon>
    </lineage>
</organism>
<dbReference type="PATRIC" id="fig|400092.3.peg.2859"/>
<feature type="transmembrane region" description="Helical" evidence="1">
    <location>
        <begin position="45"/>
        <end position="64"/>
    </location>
</feature>
<keyword evidence="1" id="KW-1133">Transmembrane helix</keyword>